<name>A0A0C2F0S2_9PEZI</name>
<gene>
    <name evidence="1" type="ORF">SPBR_03280</name>
</gene>
<dbReference type="Proteomes" id="UP000031575">
    <property type="component" value="Unassembled WGS sequence"/>
</dbReference>
<dbReference type="RefSeq" id="XP_040620439.1">
    <property type="nucleotide sequence ID" value="XM_040761583.1"/>
</dbReference>
<reference evidence="1 2" key="1">
    <citation type="journal article" date="2014" name="BMC Genomics">
        <title>Comparative genomics of the major fungal agents of human and animal Sporotrichosis: Sporothrix schenckii and Sporothrix brasiliensis.</title>
        <authorList>
            <person name="Teixeira M.M."/>
            <person name="de Almeida L.G."/>
            <person name="Kubitschek-Barreira P."/>
            <person name="Alves F.L."/>
            <person name="Kioshima E.S."/>
            <person name="Abadio A.K."/>
            <person name="Fernandes L."/>
            <person name="Derengowski L.S."/>
            <person name="Ferreira K.S."/>
            <person name="Souza R.C."/>
            <person name="Ruiz J.C."/>
            <person name="de Andrade N.C."/>
            <person name="Paes H.C."/>
            <person name="Nicola A.M."/>
            <person name="Albuquerque P."/>
            <person name="Gerber A.L."/>
            <person name="Martins V.P."/>
            <person name="Peconick L.D."/>
            <person name="Neto A.V."/>
            <person name="Chaucanez C.B."/>
            <person name="Silva P.A."/>
            <person name="Cunha O.L."/>
            <person name="de Oliveira F.F."/>
            <person name="dos Santos T.C."/>
            <person name="Barros A.L."/>
            <person name="Soares M.A."/>
            <person name="de Oliveira L.M."/>
            <person name="Marini M.M."/>
            <person name="Villalobos-Duno H."/>
            <person name="Cunha M.M."/>
            <person name="de Hoog S."/>
            <person name="da Silveira J.F."/>
            <person name="Henrissat B."/>
            <person name="Nino-Vega G.A."/>
            <person name="Cisalpino P.S."/>
            <person name="Mora-Montes H.M."/>
            <person name="Almeida S.R."/>
            <person name="Stajich J.E."/>
            <person name="Lopes-Bezerra L.M."/>
            <person name="Vasconcelos A.T."/>
            <person name="Felipe M.S."/>
        </authorList>
    </citation>
    <scope>NUCLEOTIDE SEQUENCE [LARGE SCALE GENOMIC DNA]</scope>
    <source>
        <strain evidence="1 2">5110</strain>
    </source>
</reference>
<sequence length="143" mass="15375">MAMSMPGATTTAYEDWWNTSWRAFSSLRSMRAITWPVSSLMSPRMSFQLPFIVRASGLPVALVANLAVAEVPKTGWWSRLADARCVPLAASNTDRRAPIDSTLALTLSNGLPSARSTSNESPGSGTIFSLRTSVSVLSDVYCG</sequence>
<dbReference type="EMBL" id="AWTV01000006">
    <property type="protein sequence ID" value="KIH92429.1"/>
    <property type="molecule type" value="Genomic_DNA"/>
</dbReference>
<accession>A0A0C2F0S2</accession>
<comment type="caution">
    <text evidence="1">The sequence shown here is derived from an EMBL/GenBank/DDBJ whole genome shotgun (WGS) entry which is preliminary data.</text>
</comment>
<dbReference type="GeneID" id="63676504"/>
<evidence type="ECO:0000313" key="2">
    <source>
        <dbReference type="Proteomes" id="UP000031575"/>
    </source>
</evidence>
<organism evidence="1 2">
    <name type="scientific">Sporothrix brasiliensis 5110</name>
    <dbReference type="NCBI Taxonomy" id="1398154"/>
    <lineage>
        <taxon>Eukaryota</taxon>
        <taxon>Fungi</taxon>
        <taxon>Dikarya</taxon>
        <taxon>Ascomycota</taxon>
        <taxon>Pezizomycotina</taxon>
        <taxon>Sordariomycetes</taxon>
        <taxon>Sordariomycetidae</taxon>
        <taxon>Ophiostomatales</taxon>
        <taxon>Ophiostomataceae</taxon>
        <taxon>Sporothrix</taxon>
    </lineage>
</organism>
<dbReference type="AlphaFoldDB" id="A0A0C2F0S2"/>
<evidence type="ECO:0000313" key="1">
    <source>
        <dbReference type="EMBL" id="KIH92429.1"/>
    </source>
</evidence>
<keyword evidence="2" id="KW-1185">Reference proteome</keyword>
<dbReference type="VEuPathDB" id="FungiDB:SPBR_03280"/>
<dbReference type="HOGENOM" id="CLU_1807478_0_0_1"/>
<proteinExistence type="predicted"/>
<protein>
    <submittedName>
        <fullName evidence="1">Uncharacterized protein</fullName>
    </submittedName>
</protein>